<evidence type="ECO:0000256" key="1">
    <source>
        <dbReference type="ARBA" id="ARBA00022441"/>
    </source>
</evidence>
<dbReference type="Pfam" id="PF24681">
    <property type="entry name" value="Kelch_KLHDC2_KLHL20_DRC7"/>
    <property type="match status" value="1"/>
</dbReference>
<evidence type="ECO:0000256" key="2">
    <source>
        <dbReference type="ARBA" id="ARBA00022737"/>
    </source>
</evidence>
<protein>
    <submittedName>
        <fullName evidence="4">Uncharacterized protein</fullName>
    </submittedName>
</protein>
<dbReference type="AlphaFoldDB" id="A0AAW2HGH7"/>
<keyword evidence="2" id="KW-0677">Repeat</keyword>
<sequence>MWTSLSGSPEEPAPCSRTKHSATLLGSHVYLFGGRNGNLPLKDLWKYHLVEGKWEKLEPAGDKPPCLQEHSAVAYKESIYIFGGEVGFSAGTETPLWIYSIKNNSWRKVQGQKGVTVPRGRRGHTALVYKGSMLIYGGYQDLRGSSNELWAFHFETESWHLLSPTCSSGAALRPSGRHKHSAVLHDDAMWIYGGMTDLQERNDFWRWDTMSKVWTNIKTKTNPGFLHSHAACKLPSSMLIFGGETNGQPSSEIWRFHFGTELWEKLQFTGTKPQPRAEGVALSVSELVLQDKPDGNNSSTTTAASLANSQRNPRVRGGGSVDRSKSIPNNKIGPVEKKYVFNECNKDYISGNLVSTNNNNNNNLNFLKEITKLSSINLSRLNPNKSSYTVLDNNHDSTESLLRTKESSDSENTPTRMVKSQSANVISGNERNKSYSTATTPAGDKMPYSIVESGEFSVTDSDKSSRPLMSRDPASVPNFTEFVSTLPEPVLTPVECTRLVYLDSEEENELQLNKSKPADNVNNDNSKNGSKINKNEVTVPGTVEEELEPEAKSNGKFGFSKSYQSDSYTSHLVTLGNEDHSNWKNGIPKSASVVRFKKQLEEITDELTSDYCSIETVNRISSSSNYSQSPNELRTELINDYPEAKFGKSTSSSIKKYGNRDLGYGFSNPNYLGSEKTGNKPKDARSFAKILSSPPDSVLEDAAGRSMSRNFNVENVEMRNMTGNRLKQVEFKISKQMRSPPRYLPLRGSPYNTTVAPIDKRKRSRASSASRAERHLNFANRVHESLDEEFANANVGPGVPLYVFLIGGKENGQLTVFKKPISVWKLQLSSSVY</sequence>
<dbReference type="Pfam" id="PF01344">
    <property type="entry name" value="Kelch_1"/>
    <property type="match status" value="1"/>
</dbReference>
<dbReference type="PANTHER" id="PTHR46376">
    <property type="entry name" value="LEUCINE-ZIPPER-LIKE TRANSCRIPTIONAL REGULATOR 1"/>
    <property type="match status" value="1"/>
</dbReference>
<dbReference type="GO" id="GO:0005794">
    <property type="term" value="C:Golgi apparatus"/>
    <property type="evidence" value="ECO:0007669"/>
    <property type="project" value="TreeGrafter"/>
</dbReference>
<dbReference type="EMBL" id="JARGDH010000005">
    <property type="protein sequence ID" value="KAL0268994.1"/>
    <property type="molecule type" value="Genomic_DNA"/>
</dbReference>
<dbReference type="SUPFAM" id="SSF50965">
    <property type="entry name" value="Galactose oxidase, central domain"/>
    <property type="match status" value="1"/>
</dbReference>
<comment type="caution">
    <text evidence="4">The sequence shown here is derived from an EMBL/GenBank/DDBJ whole genome shotgun (WGS) entry which is preliminary data.</text>
</comment>
<dbReference type="PANTHER" id="PTHR46376:SF1">
    <property type="entry name" value="LEUCINE-ZIPPER-LIKE TRANSCRIPTIONAL REGULATOR 1"/>
    <property type="match status" value="1"/>
</dbReference>
<name>A0AAW2HGH7_9NEOP</name>
<organism evidence="4">
    <name type="scientific">Menopon gallinae</name>
    <name type="common">poultry shaft louse</name>
    <dbReference type="NCBI Taxonomy" id="328185"/>
    <lineage>
        <taxon>Eukaryota</taxon>
        <taxon>Metazoa</taxon>
        <taxon>Ecdysozoa</taxon>
        <taxon>Arthropoda</taxon>
        <taxon>Hexapoda</taxon>
        <taxon>Insecta</taxon>
        <taxon>Pterygota</taxon>
        <taxon>Neoptera</taxon>
        <taxon>Paraneoptera</taxon>
        <taxon>Psocodea</taxon>
        <taxon>Troctomorpha</taxon>
        <taxon>Phthiraptera</taxon>
        <taxon>Amblycera</taxon>
        <taxon>Menoponidae</taxon>
        <taxon>Menopon</taxon>
    </lineage>
</organism>
<dbReference type="Gene3D" id="2.120.10.80">
    <property type="entry name" value="Kelch-type beta propeller"/>
    <property type="match status" value="2"/>
</dbReference>
<gene>
    <name evidence="4" type="ORF">PYX00_010748</name>
</gene>
<feature type="compositionally biased region" description="Polar residues" evidence="3">
    <location>
        <begin position="410"/>
        <end position="423"/>
    </location>
</feature>
<evidence type="ECO:0000256" key="3">
    <source>
        <dbReference type="SAM" id="MobiDB-lite"/>
    </source>
</evidence>
<reference evidence="4" key="1">
    <citation type="journal article" date="2024" name="Gigascience">
        <title>Chromosome-level genome of the poultry shaft louse Menopon gallinae provides insight into the host-switching and adaptive evolution of parasitic lice.</title>
        <authorList>
            <person name="Xu Y."/>
            <person name="Ma L."/>
            <person name="Liu S."/>
            <person name="Liang Y."/>
            <person name="Liu Q."/>
            <person name="He Z."/>
            <person name="Tian L."/>
            <person name="Duan Y."/>
            <person name="Cai W."/>
            <person name="Li H."/>
            <person name="Song F."/>
        </authorList>
    </citation>
    <scope>NUCLEOTIDE SEQUENCE</scope>
    <source>
        <strain evidence="4">Cailab_2023a</strain>
    </source>
</reference>
<feature type="compositionally biased region" description="Basic and acidic residues" evidence="3">
    <location>
        <begin position="393"/>
        <end position="408"/>
    </location>
</feature>
<feature type="compositionally biased region" description="Low complexity" evidence="3">
    <location>
        <begin position="296"/>
        <end position="309"/>
    </location>
</feature>
<dbReference type="InterPro" id="IPR015915">
    <property type="entry name" value="Kelch-typ_b-propeller"/>
</dbReference>
<feature type="region of interest" description="Disordered" evidence="3">
    <location>
        <begin position="389"/>
        <end position="423"/>
    </location>
</feature>
<evidence type="ECO:0000313" key="4">
    <source>
        <dbReference type="EMBL" id="KAL0268994.1"/>
    </source>
</evidence>
<feature type="region of interest" description="Disordered" evidence="3">
    <location>
        <begin position="291"/>
        <end position="329"/>
    </location>
</feature>
<dbReference type="InterPro" id="IPR051568">
    <property type="entry name" value="LZTR1/Attractin"/>
</dbReference>
<keyword evidence="1" id="KW-0880">Kelch repeat</keyword>
<feature type="region of interest" description="Disordered" evidence="3">
    <location>
        <begin position="507"/>
        <end position="553"/>
    </location>
</feature>
<dbReference type="InterPro" id="IPR011043">
    <property type="entry name" value="Gal_Oxase/kelch_b-propeller"/>
</dbReference>
<feature type="compositionally biased region" description="Polar residues" evidence="3">
    <location>
        <begin position="510"/>
        <end position="536"/>
    </location>
</feature>
<accession>A0AAW2HGH7</accession>
<dbReference type="InterPro" id="IPR006652">
    <property type="entry name" value="Kelch_1"/>
</dbReference>
<proteinExistence type="predicted"/>